<sequence length="217" mass="24385">MGLYELVEVDEILPKLIDRLNQKHNIQPSEALQTTKLIDLTKDMLEALSNERTNYDEFLARSRQLVIGTCVGIGQRHIGIADNIYDWVIVDEAARSISSELAIAMQSGSRILLVGDHKQLPPLYSEEHKNALARRLGISKRGEELDQTLGSDFERVFQSEYGKQTCATLKTQYRMAPAIGSLVSACFYDNVLENGKKDSDVPNIVKSLIIQSIQSRY</sequence>
<dbReference type="Gene3D" id="3.40.50.300">
    <property type="entry name" value="P-loop containing nucleotide triphosphate hydrolases"/>
    <property type="match status" value="1"/>
</dbReference>
<dbReference type="GO" id="GO:0005524">
    <property type="term" value="F:ATP binding"/>
    <property type="evidence" value="ECO:0007669"/>
    <property type="project" value="UniProtKB-KW"/>
</dbReference>
<feature type="domain" description="DNA2/NAM7 helicase-like C-terminal" evidence="7">
    <location>
        <begin position="151"/>
        <end position="200"/>
    </location>
</feature>
<organism evidence="8 9">
    <name type="scientific">Suttonella ornithocola</name>
    <dbReference type="NCBI Taxonomy" id="279832"/>
    <lineage>
        <taxon>Bacteria</taxon>
        <taxon>Pseudomonadati</taxon>
        <taxon>Pseudomonadota</taxon>
        <taxon>Gammaproteobacteria</taxon>
        <taxon>Cardiobacteriales</taxon>
        <taxon>Cardiobacteriaceae</taxon>
        <taxon>Suttonella</taxon>
    </lineage>
</organism>
<evidence type="ECO:0000256" key="1">
    <source>
        <dbReference type="ARBA" id="ARBA00007913"/>
    </source>
</evidence>
<dbReference type="PANTHER" id="PTHR43788">
    <property type="entry name" value="DNA2/NAM7 HELICASE FAMILY MEMBER"/>
    <property type="match status" value="1"/>
</dbReference>
<keyword evidence="3" id="KW-0378">Hydrolase</keyword>
<dbReference type="InterPro" id="IPR050534">
    <property type="entry name" value="Coronavir_polyprotein_1ab"/>
</dbReference>
<gene>
    <name evidence="8" type="ORF">NCTC13337_02630</name>
</gene>
<dbReference type="AlphaFoldDB" id="A0A380MZ28"/>
<evidence type="ECO:0000256" key="2">
    <source>
        <dbReference type="ARBA" id="ARBA00022741"/>
    </source>
</evidence>
<evidence type="ECO:0000259" key="6">
    <source>
        <dbReference type="Pfam" id="PF13086"/>
    </source>
</evidence>
<evidence type="ECO:0000313" key="9">
    <source>
        <dbReference type="Proteomes" id="UP000254601"/>
    </source>
</evidence>
<dbReference type="InterPro" id="IPR027417">
    <property type="entry name" value="P-loop_NTPase"/>
</dbReference>
<dbReference type="Proteomes" id="UP000254601">
    <property type="component" value="Unassembled WGS sequence"/>
</dbReference>
<name>A0A380MZ28_9GAMM</name>
<evidence type="ECO:0000259" key="7">
    <source>
        <dbReference type="Pfam" id="PF13087"/>
    </source>
</evidence>
<protein>
    <submittedName>
        <fullName evidence="8">Putative DNA helicase</fullName>
    </submittedName>
</protein>
<dbReference type="CDD" id="cd17934">
    <property type="entry name" value="DEXXQc_Upf1-like"/>
    <property type="match status" value="1"/>
</dbReference>
<dbReference type="EMBL" id="UHIC01000001">
    <property type="protein sequence ID" value="SUO97809.1"/>
    <property type="molecule type" value="Genomic_DNA"/>
</dbReference>
<keyword evidence="9" id="KW-1185">Reference proteome</keyword>
<proteinExistence type="inferred from homology"/>
<evidence type="ECO:0000256" key="4">
    <source>
        <dbReference type="ARBA" id="ARBA00022806"/>
    </source>
</evidence>
<evidence type="ECO:0000256" key="5">
    <source>
        <dbReference type="ARBA" id="ARBA00022840"/>
    </source>
</evidence>
<evidence type="ECO:0000313" key="8">
    <source>
        <dbReference type="EMBL" id="SUO97809.1"/>
    </source>
</evidence>
<keyword evidence="2" id="KW-0547">Nucleotide-binding</keyword>
<keyword evidence="5" id="KW-0067">ATP-binding</keyword>
<dbReference type="Pfam" id="PF13087">
    <property type="entry name" value="AAA_12"/>
    <property type="match status" value="1"/>
</dbReference>
<dbReference type="GO" id="GO:0043139">
    <property type="term" value="F:5'-3' DNA helicase activity"/>
    <property type="evidence" value="ECO:0007669"/>
    <property type="project" value="TreeGrafter"/>
</dbReference>
<feature type="domain" description="DNA2/NAM7 helicase helicase" evidence="6">
    <location>
        <begin position="22"/>
        <end position="124"/>
    </location>
</feature>
<accession>A0A380MZ28</accession>
<reference evidence="8 9" key="1">
    <citation type="submission" date="2018-06" db="EMBL/GenBank/DDBJ databases">
        <authorList>
            <consortium name="Pathogen Informatics"/>
            <person name="Doyle S."/>
        </authorList>
    </citation>
    <scope>NUCLEOTIDE SEQUENCE [LARGE SCALE GENOMIC DNA]</scope>
    <source>
        <strain evidence="8 9">NCTC13337</strain>
    </source>
</reference>
<keyword evidence="4 8" id="KW-0347">Helicase</keyword>
<evidence type="ECO:0000256" key="3">
    <source>
        <dbReference type="ARBA" id="ARBA00022801"/>
    </source>
</evidence>
<dbReference type="PANTHER" id="PTHR43788:SF8">
    <property type="entry name" value="DNA-BINDING PROTEIN SMUBP-2"/>
    <property type="match status" value="1"/>
</dbReference>
<dbReference type="SUPFAM" id="SSF52540">
    <property type="entry name" value="P-loop containing nucleoside triphosphate hydrolases"/>
    <property type="match status" value="1"/>
</dbReference>
<dbReference type="InterPro" id="IPR041677">
    <property type="entry name" value="DNA2/NAM7_AAA_11"/>
</dbReference>
<dbReference type="GO" id="GO:0016787">
    <property type="term" value="F:hydrolase activity"/>
    <property type="evidence" value="ECO:0007669"/>
    <property type="project" value="UniProtKB-KW"/>
</dbReference>
<dbReference type="InterPro" id="IPR041679">
    <property type="entry name" value="DNA2/NAM7-like_C"/>
</dbReference>
<dbReference type="Pfam" id="PF13086">
    <property type="entry name" value="AAA_11"/>
    <property type="match status" value="1"/>
</dbReference>
<comment type="similarity">
    <text evidence="1">Belongs to the DNA2/NAM7 helicase family.</text>
</comment>